<keyword evidence="2" id="KW-1185">Reference proteome</keyword>
<protein>
    <submittedName>
        <fullName evidence="1">Uncharacterized protein</fullName>
    </submittedName>
</protein>
<comment type="caution">
    <text evidence="1">The sequence shown here is derived from an EMBL/GenBank/DDBJ whole genome shotgun (WGS) entry which is preliminary data.</text>
</comment>
<sequence>MRTLLIIICLIGIRLHANGQRSLEEVHDRIKESQLSDEKFKWKHFGTLNFEVAGTQNAGDYKLNIEAGTTVRMYLLSKTECITYFDVRDPQTRYVFGSNNKNSLETEVEGFKATTAVYTYEKDATMAIRFGVRWGCPRMQRTKLKLLVFYQIKETE</sequence>
<evidence type="ECO:0000313" key="2">
    <source>
        <dbReference type="Proteomes" id="UP000075615"/>
    </source>
</evidence>
<gene>
    <name evidence="1" type="ORF">AWN68_10380</name>
</gene>
<evidence type="ECO:0000313" key="1">
    <source>
        <dbReference type="EMBL" id="KYG73088.1"/>
    </source>
</evidence>
<dbReference type="Proteomes" id="UP000075615">
    <property type="component" value="Unassembled WGS sequence"/>
</dbReference>
<dbReference type="RefSeq" id="WP_068418120.1">
    <property type="nucleotide sequence ID" value="NZ_LRDB01000050.1"/>
</dbReference>
<dbReference type="EMBL" id="LRDB01000050">
    <property type="protein sequence ID" value="KYG73088.1"/>
    <property type="molecule type" value="Genomic_DNA"/>
</dbReference>
<proteinExistence type="predicted"/>
<organism evidence="1 2">
    <name type="scientific">Roseivirga echinicomitans</name>
    <dbReference type="NCBI Taxonomy" id="296218"/>
    <lineage>
        <taxon>Bacteria</taxon>
        <taxon>Pseudomonadati</taxon>
        <taxon>Bacteroidota</taxon>
        <taxon>Cytophagia</taxon>
        <taxon>Cytophagales</taxon>
        <taxon>Roseivirgaceae</taxon>
        <taxon>Roseivirga</taxon>
    </lineage>
</organism>
<dbReference type="STRING" id="296218.AWN68_10380"/>
<name>A0A150X2Z1_9BACT</name>
<accession>A0A150X2Z1</accession>
<dbReference type="AlphaFoldDB" id="A0A150X2Z1"/>
<reference evidence="1 2" key="1">
    <citation type="submission" date="2016-01" db="EMBL/GenBank/DDBJ databases">
        <title>Genome sequencing of Roseivirga echinicomitans KMM 6058.</title>
        <authorList>
            <person name="Selvaratnam C."/>
            <person name="Thevarajoo S."/>
            <person name="Goh K.M."/>
            <person name="Ee R."/>
            <person name="Chan K.-G."/>
            <person name="Chong C.S."/>
        </authorList>
    </citation>
    <scope>NUCLEOTIDE SEQUENCE [LARGE SCALE GENOMIC DNA]</scope>
    <source>
        <strain evidence="1 2">KMM 6058</strain>
    </source>
</reference>
<dbReference type="OrthoDB" id="980120at2"/>